<evidence type="ECO:0000313" key="2">
    <source>
        <dbReference type="Proteomes" id="UP000002037"/>
    </source>
</evidence>
<gene>
    <name evidence="1" type="ORF">CTRG_05328</name>
</gene>
<evidence type="ECO:0000313" key="1">
    <source>
        <dbReference type="EMBL" id="EER30876.1"/>
    </source>
</evidence>
<dbReference type="AlphaFoldDB" id="C5MGX4"/>
<dbReference type="HOGENOM" id="CLU_1703992_0_0_1"/>
<organism evidence="1 2">
    <name type="scientific">Candida tropicalis (strain ATCC MYA-3404 / T1)</name>
    <name type="common">Yeast</name>
    <dbReference type="NCBI Taxonomy" id="294747"/>
    <lineage>
        <taxon>Eukaryota</taxon>
        <taxon>Fungi</taxon>
        <taxon>Dikarya</taxon>
        <taxon>Ascomycota</taxon>
        <taxon>Saccharomycotina</taxon>
        <taxon>Pichiomycetes</taxon>
        <taxon>Debaryomycetaceae</taxon>
        <taxon>Candida/Lodderomyces clade</taxon>
        <taxon>Candida</taxon>
    </lineage>
</organism>
<accession>C5MGX4</accession>
<sequence>MSLIRGITLHKTSKLYSNMEVPFSASWISQTKTVFILMIRLRRRENISANSFLYLVSRVLEVANLLAKTSHILRQSSNMSPKSTICATTSFKNPMVIFQTSVTESLSINSKKAIKNSESSRTSTSESIVVLGNSGSDCALHLDKIEVNKEGKVI</sequence>
<dbReference type="KEGG" id="ctp:CTRG_05328"/>
<protein>
    <submittedName>
        <fullName evidence="1">Uncharacterized protein</fullName>
    </submittedName>
</protein>
<name>C5MGX4_CANTT</name>
<dbReference type="Proteomes" id="UP000002037">
    <property type="component" value="Unassembled WGS sequence"/>
</dbReference>
<reference evidence="1 2" key="1">
    <citation type="journal article" date="2009" name="Nature">
        <title>Evolution of pathogenicity and sexual reproduction in eight Candida genomes.</title>
        <authorList>
            <person name="Butler G."/>
            <person name="Rasmussen M.D."/>
            <person name="Lin M.F."/>
            <person name="Santos M.A."/>
            <person name="Sakthikumar S."/>
            <person name="Munro C.A."/>
            <person name="Rheinbay E."/>
            <person name="Grabherr M."/>
            <person name="Forche A."/>
            <person name="Reedy J.L."/>
            <person name="Agrafioti I."/>
            <person name="Arnaud M.B."/>
            <person name="Bates S."/>
            <person name="Brown A.J."/>
            <person name="Brunke S."/>
            <person name="Costanzo M.C."/>
            <person name="Fitzpatrick D.A."/>
            <person name="de Groot P.W."/>
            <person name="Harris D."/>
            <person name="Hoyer L.L."/>
            <person name="Hube B."/>
            <person name="Klis F.M."/>
            <person name="Kodira C."/>
            <person name="Lennard N."/>
            <person name="Logue M.E."/>
            <person name="Martin R."/>
            <person name="Neiman A.M."/>
            <person name="Nikolaou E."/>
            <person name="Quail M.A."/>
            <person name="Quinn J."/>
            <person name="Santos M.C."/>
            <person name="Schmitzberger F.F."/>
            <person name="Sherlock G."/>
            <person name="Shah P."/>
            <person name="Silverstein K.A."/>
            <person name="Skrzypek M.S."/>
            <person name="Soll D."/>
            <person name="Staggs R."/>
            <person name="Stansfield I."/>
            <person name="Stumpf M.P."/>
            <person name="Sudbery P.E."/>
            <person name="Srikantha T."/>
            <person name="Zeng Q."/>
            <person name="Berman J."/>
            <person name="Berriman M."/>
            <person name="Heitman J."/>
            <person name="Gow N.A."/>
            <person name="Lorenz M.C."/>
            <person name="Birren B.W."/>
            <person name="Kellis M."/>
            <person name="Cuomo C.A."/>
        </authorList>
    </citation>
    <scope>NUCLEOTIDE SEQUENCE [LARGE SCALE GENOMIC DNA]</scope>
    <source>
        <strain evidence="2">ATCC MYA-3404 / T1</strain>
    </source>
</reference>
<dbReference type="RefSeq" id="XP_002551030.1">
    <property type="nucleotide sequence ID" value="XM_002550984.1"/>
</dbReference>
<dbReference type="VEuPathDB" id="FungiDB:CTRG_05328"/>
<dbReference type="GeneID" id="8299649"/>
<keyword evidence="2" id="KW-1185">Reference proteome</keyword>
<dbReference type="EMBL" id="GG692402">
    <property type="protein sequence ID" value="EER30876.1"/>
    <property type="molecule type" value="Genomic_DNA"/>
</dbReference>
<proteinExistence type="predicted"/>